<keyword evidence="12" id="KW-1185">Reference proteome</keyword>
<keyword evidence="4 10" id="KW-0812">Transmembrane</keyword>
<keyword evidence="3" id="KW-0589">Pheromone response</keyword>
<proteinExistence type="inferred from homology"/>
<dbReference type="GO" id="GO:0000750">
    <property type="term" value="P:pheromone-dependent signal transduction involved in conjugation with cellular fusion"/>
    <property type="evidence" value="ECO:0007669"/>
    <property type="project" value="TreeGrafter"/>
</dbReference>
<feature type="transmembrane region" description="Helical" evidence="10">
    <location>
        <begin position="206"/>
        <end position="229"/>
    </location>
</feature>
<evidence type="ECO:0000256" key="4">
    <source>
        <dbReference type="ARBA" id="ARBA00022692"/>
    </source>
</evidence>
<dbReference type="GO" id="GO:0004934">
    <property type="term" value="F:mating-type alpha-factor pheromone receptor activity"/>
    <property type="evidence" value="ECO:0007669"/>
    <property type="project" value="InterPro"/>
</dbReference>
<evidence type="ECO:0000256" key="9">
    <source>
        <dbReference type="ARBA" id="ARBA00023224"/>
    </source>
</evidence>
<feature type="transmembrane region" description="Helical" evidence="10">
    <location>
        <begin position="266"/>
        <end position="291"/>
    </location>
</feature>
<keyword evidence="7 10" id="KW-0472">Membrane</keyword>
<keyword evidence="8" id="KW-0675">Receptor</keyword>
<name>A0A0C9SNR1_PAXIN</name>
<comment type="subcellular location">
    <subcellularLocation>
        <location evidence="1">Membrane</location>
        <topology evidence="1">Multi-pass membrane protein</topology>
    </subcellularLocation>
</comment>
<dbReference type="HOGENOM" id="CLU_027592_0_1_1"/>
<organism evidence="11 12">
    <name type="scientific">Paxillus involutus ATCC 200175</name>
    <dbReference type="NCBI Taxonomy" id="664439"/>
    <lineage>
        <taxon>Eukaryota</taxon>
        <taxon>Fungi</taxon>
        <taxon>Dikarya</taxon>
        <taxon>Basidiomycota</taxon>
        <taxon>Agaricomycotina</taxon>
        <taxon>Agaricomycetes</taxon>
        <taxon>Agaricomycetidae</taxon>
        <taxon>Boletales</taxon>
        <taxon>Paxilineae</taxon>
        <taxon>Paxillaceae</taxon>
        <taxon>Paxillus</taxon>
    </lineage>
</organism>
<keyword evidence="9" id="KW-0807">Transducer</keyword>
<dbReference type="Proteomes" id="UP000053647">
    <property type="component" value="Unassembled WGS sequence"/>
</dbReference>
<evidence type="ECO:0000256" key="1">
    <source>
        <dbReference type="ARBA" id="ARBA00004141"/>
    </source>
</evidence>
<evidence type="ECO:0000256" key="2">
    <source>
        <dbReference type="ARBA" id="ARBA00011085"/>
    </source>
</evidence>
<dbReference type="AlphaFoldDB" id="A0A0C9SNR1"/>
<evidence type="ECO:0000313" key="12">
    <source>
        <dbReference type="Proteomes" id="UP000053647"/>
    </source>
</evidence>
<evidence type="ECO:0000256" key="10">
    <source>
        <dbReference type="SAM" id="Phobius"/>
    </source>
</evidence>
<protein>
    <recommendedName>
        <fullName evidence="13">Pheromone receptor</fullName>
    </recommendedName>
</protein>
<sequence>MMLNPTYPAIPLFSFVGFALVLIPLPWHLEAWNSGTCLYMVWTALALLNQAVNSIVWRDNAINWAPVWCDISSRLVVGVAVAIPAASLCINRRLYKIATIRTVSVSKVDKRRAVLIDLLIGLGLPVLQMVLQFIVEGHRFNIFEDIGCYPSTYNSPPAFVLSYVWPTVIGLVSAVYCILTLRAFMQRRAQFSEFLSSTTSLTINRYFRLMALATTELLCTVPISAYGIYLNAVKAPIYPWKGFADAHYNYSRVELVPAVIWRMDNIAVVSFALSQWSLVFCGLIFFAFFGFADEARKQYRKVYRFILKRLGVSRADSSSGLRAPNLSLGSLPVYVPRSERPKSEKDTLSSVYYSPSLEDFKEDVQSKA</sequence>
<gene>
    <name evidence="11" type="ORF">PAXINDRAFT_172965</name>
</gene>
<dbReference type="CDD" id="cd14966">
    <property type="entry name" value="7tmD_STE3"/>
    <property type="match status" value="1"/>
</dbReference>
<feature type="transmembrane region" description="Helical" evidence="10">
    <location>
        <begin position="163"/>
        <end position="185"/>
    </location>
</feature>
<keyword evidence="5 10" id="KW-1133">Transmembrane helix</keyword>
<dbReference type="PRINTS" id="PR00899">
    <property type="entry name" value="GPCRSTE3"/>
</dbReference>
<dbReference type="PANTHER" id="PTHR28097:SF1">
    <property type="entry name" value="PHEROMONE A FACTOR RECEPTOR"/>
    <property type="match status" value="1"/>
</dbReference>
<feature type="transmembrane region" description="Helical" evidence="10">
    <location>
        <begin position="75"/>
        <end position="94"/>
    </location>
</feature>
<evidence type="ECO:0000256" key="8">
    <source>
        <dbReference type="ARBA" id="ARBA00023170"/>
    </source>
</evidence>
<dbReference type="PANTHER" id="PTHR28097">
    <property type="entry name" value="PHEROMONE A FACTOR RECEPTOR"/>
    <property type="match status" value="1"/>
</dbReference>
<evidence type="ECO:0000256" key="7">
    <source>
        <dbReference type="ARBA" id="ARBA00023136"/>
    </source>
</evidence>
<reference evidence="11 12" key="1">
    <citation type="submission" date="2014-06" db="EMBL/GenBank/DDBJ databases">
        <authorList>
            <consortium name="DOE Joint Genome Institute"/>
            <person name="Kuo A."/>
            <person name="Kohler A."/>
            <person name="Nagy L.G."/>
            <person name="Floudas D."/>
            <person name="Copeland A."/>
            <person name="Barry K.W."/>
            <person name="Cichocki N."/>
            <person name="Veneault-Fourrey C."/>
            <person name="LaButti K."/>
            <person name="Lindquist E.A."/>
            <person name="Lipzen A."/>
            <person name="Lundell T."/>
            <person name="Morin E."/>
            <person name="Murat C."/>
            <person name="Sun H."/>
            <person name="Tunlid A."/>
            <person name="Henrissat B."/>
            <person name="Grigoriev I.V."/>
            <person name="Hibbett D.S."/>
            <person name="Martin F."/>
            <person name="Nordberg H.P."/>
            <person name="Cantor M.N."/>
            <person name="Hua S.X."/>
        </authorList>
    </citation>
    <scope>NUCLEOTIDE SEQUENCE [LARGE SCALE GENOMIC DNA]</scope>
    <source>
        <strain evidence="11 12">ATCC 200175</strain>
    </source>
</reference>
<dbReference type="InterPro" id="IPR000481">
    <property type="entry name" value="GPCR_Pheromne_B_alpha_rcpt"/>
</dbReference>
<evidence type="ECO:0000313" key="11">
    <source>
        <dbReference type="EMBL" id="KIJ08354.1"/>
    </source>
</evidence>
<comment type="similarity">
    <text evidence="2">Belongs to the G-protein coupled receptor 4 family.</text>
</comment>
<dbReference type="GO" id="GO:0005886">
    <property type="term" value="C:plasma membrane"/>
    <property type="evidence" value="ECO:0007669"/>
    <property type="project" value="TreeGrafter"/>
</dbReference>
<dbReference type="Pfam" id="PF02076">
    <property type="entry name" value="STE3"/>
    <property type="match status" value="1"/>
</dbReference>
<reference evidence="12" key="2">
    <citation type="submission" date="2015-01" db="EMBL/GenBank/DDBJ databases">
        <title>Evolutionary Origins and Diversification of the Mycorrhizal Mutualists.</title>
        <authorList>
            <consortium name="DOE Joint Genome Institute"/>
            <consortium name="Mycorrhizal Genomics Consortium"/>
            <person name="Kohler A."/>
            <person name="Kuo A."/>
            <person name="Nagy L.G."/>
            <person name="Floudas D."/>
            <person name="Copeland A."/>
            <person name="Barry K.W."/>
            <person name="Cichocki N."/>
            <person name="Veneault-Fourrey C."/>
            <person name="LaButti K."/>
            <person name="Lindquist E.A."/>
            <person name="Lipzen A."/>
            <person name="Lundell T."/>
            <person name="Morin E."/>
            <person name="Murat C."/>
            <person name="Riley R."/>
            <person name="Ohm R."/>
            <person name="Sun H."/>
            <person name="Tunlid A."/>
            <person name="Henrissat B."/>
            <person name="Grigoriev I.V."/>
            <person name="Hibbett D.S."/>
            <person name="Martin F."/>
        </authorList>
    </citation>
    <scope>NUCLEOTIDE SEQUENCE [LARGE SCALE GENOMIC DNA]</scope>
    <source>
        <strain evidence="12">ATCC 200175</strain>
    </source>
</reference>
<evidence type="ECO:0000256" key="5">
    <source>
        <dbReference type="ARBA" id="ARBA00022989"/>
    </source>
</evidence>
<dbReference type="EMBL" id="KN819641">
    <property type="protein sequence ID" value="KIJ08354.1"/>
    <property type="molecule type" value="Genomic_DNA"/>
</dbReference>
<dbReference type="InterPro" id="IPR001499">
    <property type="entry name" value="GPCR_STE3"/>
</dbReference>
<evidence type="ECO:0000256" key="6">
    <source>
        <dbReference type="ARBA" id="ARBA00023040"/>
    </source>
</evidence>
<accession>A0A0C9SNR1</accession>
<evidence type="ECO:0000256" key="3">
    <source>
        <dbReference type="ARBA" id="ARBA00022507"/>
    </source>
</evidence>
<feature type="transmembrane region" description="Helical" evidence="10">
    <location>
        <begin position="6"/>
        <end position="25"/>
    </location>
</feature>
<dbReference type="PRINTS" id="PR00901">
    <property type="entry name" value="PHEROMONEBAR"/>
</dbReference>
<feature type="transmembrane region" description="Helical" evidence="10">
    <location>
        <begin position="114"/>
        <end position="135"/>
    </location>
</feature>
<dbReference type="OrthoDB" id="2874149at2759"/>
<keyword evidence="6" id="KW-0297">G-protein coupled receptor</keyword>
<evidence type="ECO:0008006" key="13">
    <source>
        <dbReference type="Google" id="ProtNLM"/>
    </source>
</evidence>